<gene>
    <name evidence="3" type="ORF">SAMN05192586_10457</name>
</gene>
<dbReference type="Proteomes" id="UP000199355">
    <property type="component" value="Unassembled WGS sequence"/>
</dbReference>
<dbReference type="PANTHER" id="PTHR15160">
    <property type="entry name" value="VON HIPPEL-LINDAU PROTEIN"/>
    <property type="match status" value="1"/>
</dbReference>
<accession>A0A1G7KD41</accession>
<evidence type="ECO:0000313" key="3">
    <source>
        <dbReference type="EMBL" id="SDF35082.1"/>
    </source>
</evidence>
<evidence type="ECO:0000313" key="4">
    <source>
        <dbReference type="Proteomes" id="UP000199355"/>
    </source>
</evidence>
<dbReference type="RefSeq" id="WP_092153020.1">
    <property type="nucleotide sequence ID" value="NZ_FNBX01000004.1"/>
</dbReference>
<dbReference type="AlphaFoldDB" id="A0A1G7KD41"/>
<sequence>MVEMRVFGLTIDQESKSPIVVLRERDGETLLPVWVGAVEAMAVSLALNNEALPRPLTHDLMLLSFRALKAKLLRVEISDLREGVFYAMLLLEGREGRVRVDCRPSDAIALAVRAQAPIMVAEEVLRRAAAWEEHKKSPRAEMPVPDAATDMLRQAGAQKEADLLGGRLLREGSLPPEEEADEERFRELLRSLEPTSRRKM</sequence>
<keyword evidence="4" id="KW-1185">Reference proteome</keyword>
<organism evidence="3 4">
    <name type="scientific">Desulfovibrio legallii</name>
    <dbReference type="NCBI Taxonomy" id="571438"/>
    <lineage>
        <taxon>Bacteria</taxon>
        <taxon>Pseudomonadati</taxon>
        <taxon>Thermodesulfobacteriota</taxon>
        <taxon>Desulfovibrionia</taxon>
        <taxon>Desulfovibrionales</taxon>
        <taxon>Desulfovibrionaceae</taxon>
        <taxon>Desulfovibrio</taxon>
    </lineage>
</organism>
<dbReference type="OrthoDB" id="9788698at2"/>
<dbReference type="SUPFAM" id="SSF103256">
    <property type="entry name" value="Hypothetical protein TM0160"/>
    <property type="match status" value="1"/>
</dbReference>
<name>A0A1G7KD41_9BACT</name>
<dbReference type="Pfam" id="PF02577">
    <property type="entry name" value="BFN_dom"/>
    <property type="match status" value="1"/>
</dbReference>
<dbReference type="EMBL" id="FNBX01000004">
    <property type="protein sequence ID" value="SDF35082.1"/>
    <property type="molecule type" value="Genomic_DNA"/>
</dbReference>
<dbReference type="STRING" id="571438.SAMN05192586_10457"/>
<feature type="region of interest" description="Disordered" evidence="1">
    <location>
        <begin position="166"/>
        <end position="200"/>
    </location>
</feature>
<dbReference type="InterPro" id="IPR036104">
    <property type="entry name" value="BFN_sf"/>
</dbReference>
<feature type="domain" description="BFN" evidence="2">
    <location>
        <begin position="1"/>
        <end position="132"/>
    </location>
</feature>
<feature type="compositionally biased region" description="Low complexity" evidence="1">
    <location>
        <begin position="166"/>
        <end position="175"/>
    </location>
</feature>
<dbReference type="GO" id="GO:0004518">
    <property type="term" value="F:nuclease activity"/>
    <property type="evidence" value="ECO:0007669"/>
    <property type="project" value="InterPro"/>
</dbReference>
<dbReference type="InterPro" id="IPR003729">
    <property type="entry name" value="Bi_nuclease_dom"/>
</dbReference>
<dbReference type="PROSITE" id="PS51658">
    <property type="entry name" value="BFN"/>
    <property type="match status" value="1"/>
</dbReference>
<reference evidence="4" key="1">
    <citation type="submission" date="2016-10" db="EMBL/GenBank/DDBJ databases">
        <authorList>
            <person name="Varghese N."/>
            <person name="Submissions S."/>
        </authorList>
    </citation>
    <scope>NUCLEOTIDE SEQUENCE [LARGE SCALE GENOMIC DNA]</scope>
    <source>
        <strain evidence="4">KHC7</strain>
    </source>
</reference>
<protein>
    <recommendedName>
        <fullName evidence="2">BFN domain-containing protein</fullName>
    </recommendedName>
</protein>
<evidence type="ECO:0000256" key="1">
    <source>
        <dbReference type="SAM" id="MobiDB-lite"/>
    </source>
</evidence>
<proteinExistence type="predicted"/>
<evidence type="ECO:0000259" key="2">
    <source>
        <dbReference type="PROSITE" id="PS51658"/>
    </source>
</evidence>
<dbReference type="PANTHER" id="PTHR15160:SF1">
    <property type="entry name" value="VON HIPPEL-LINDAU DISEASE TUMOR SUPPRESSOR"/>
    <property type="match status" value="1"/>
</dbReference>
<dbReference type="Gene3D" id="3.10.690.10">
    <property type="entry name" value="Bifunctional nuclease domain"/>
    <property type="match status" value="1"/>
</dbReference>